<evidence type="ECO:0000256" key="2">
    <source>
        <dbReference type="SAM" id="Phobius"/>
    </source>
</evidence>
<evidence type="ECO:0000313" key="3">
    <source>
        <dbReference type="EMBL" id="EPD32107.1"/>
    </source>
</evidence>
<feature type="compositionally biased region" description="Basic and acidic residues" evidence="1">
    <location>
        <begin position="1"/>
        <end position="16"/>
    </location>
</feature>
<gene>
    <name evidence="3" type="ORF">HMPREF9306_01671</name>
</gene>
<dbReference type="InterPro" id="IPR043777">
    <property type="entry name" value="DUF5719"/>
</dbReference>
<feature type="transmembrane region" description="Helical" evidence="2">
    <location>
        <begin position="97"/>
        <end position="121"/>
    </location>
</feature>
<feature type="region of interest" description="Disordered" evidence="1">
    <location>
        <begin position="1"/>
        <end position="46"/>
    </location>
</feature>
<dbReference type="OrthoDB" id="3729011at2"/>
<sequence length="514" mass="54056">MRRAMSDDQPYEESKPTRAARGISEPEEDVKPQPEDLSKDEGDEFADELEITMVRRMALNLDGPVPIAKAPSFNETDDEPAEAKKPRSRRIGLDKKWLGVCVGIPAGALVLSLISSFAGAFQAKAPVQVAAASSISRACTPIAGVQSKLHAWASQGGIELRELAADEATLVESPYQGDISKPVRMSAEDKSANSIGGIFGGKDGHSYWAQCVTPNTDSVTIAPGAEGSTLVMYNPDNEPVDVDVTISTSSGQADVPELRGLQIGGNSTQLVKLANYATDKDQIGVRVRTITGRLGVSITTKTENGMSASSAMRLSKQIVIPAAPAGAKSARLIVTNPDTTRKELHVEVLGPEGSTVVEEKLVAEAQRTQGFDLKKYLDNASAIVVSSDFEIAATLISSTDPDDAVSLGTDEFSANELAAVVAGNGNLSLTNLGDEDTQAEISWDGGDPEQIAIKAKSTVSLAVPSEKKTVRVKADQPIVGAISLTDSGQSVANLSVLPKQKNMAIVPNPRIGIG</sequence>
<reference evidence="3 4" key="1">
    <citation type="submission" date="2013-04" db="EMBL/GenBank/DDBJ databases">
        <title>The Genome Sequence of Propionimicrobium lymphophilum ACS-093-V-SCH5.</title>
        <authorList>
            <consortium name="The Broad Institute Genomics Platform"/>
            <person name="Earl A."/>
            <person name="Ward D."/>
            <person name="Feldgarden M."/>
            <person name="Gevers D."/>
            <person name="Saerens B."/>
            <person name="Vaneechoutte M."/>
            <person name="Walker B."/>
            <person name="Young S."/>
            <person name="Zeng Q."/>
            <person name="Gargeya S."/>
            <person name="Fitzgerald M."/>
            <person name="Haas B."/>
            <person name="Abouelleil A."/>
            <person name="Allen A.W."/>
            <person name="Alvarado L."/>
            <person name="Arachchi H.M."/>
            <person name="Berlin A.M."/>
            <person name="Chapman S.B."/>
            <person name="Gainer-Dewar J."/>
            <person name="Goldberg J."/>
            <person name="Griggs A."/>
            <person name="Gujja S."/>
            <person name="Hansen M."/>
            <person name="Howarth C."/>
            <person name="Imamovic A."/>
            <person name="Ireland A."/>
            <person name="Larimer J."/>
            <person name="McCowan C."/>
            <person name="Murphy C."/>
            <person name="Pearson M."/>
            <person name="Poon T.W."/>
            <person name="Priest M."/>
            <person name="Roberts A."/>
            <person name="Saif S."/>
            <person name="Shea T."/>
            <person name="Sisk P."/>
            <person name="Sykes S."/>
            <person name="Wortman J."/>
            <person name="Nusbaum C."/>
            <person name="Birren B."/>
        </authorList>
    </citation>
    <scope>NUCLEOTIDE SEQUENCE [LARGE SCALE GENOMIC DNA]</scope>
    <source>
        <strain evidence="3 4">ACS-093-V-SCH5</strain>
    </source>
</reference>
<keyword evidence="4" id="KW-1185">Reference proteome</keyword>
<dbReference type="Proteomes" id="UP000014417">
    <property type="component" value="Unassembled WGS sequence"/>
</dbReference>
<dbReference type="STRING" id="883161.HMPREF9306_01671"/>
<feature type="compositionally biased region" description="Basic and acidic residues" evidence="1">
    <location>
        <begin position="29"/>
        <end position="40"/>
    </location>
</feature>
<evidence type="ECO:0000256" key="1">
    <source>
        <dbReference type="SAM" id="MobiDB-lite"/>
    </source>
</evidence>
<proteinExistence type="predicted"/>
<dbReference type="Pfam" id="PF18986">
    <property type="entry name" value="DUF5719"/>
    <property type="match status" value="1"/>
</dbReference>
<keyword evidence="2" id="KW-0812">Transmembrane</keyword>
<comment type="caution">
    <text evidence="3">The sequence shown here is derived from an EMBL/GenBank/DDBJ whole genome shotgun (WGS) entry which is preliminary data.</text>
</comment>
<keyword evidence="2" id="KW-1133">Transmembrane helix</keyword>
<dbReference type="RefSeq" id="WP_016456482.1">
    <property type="nucleotide sequence ID" value="NZ_KE150269.1"/>
</dbReference>
<organism evidence="3 4">
    <name type="scientific">Propionimicrobium lymphophilum ACS-093-V-SCH5</name>
    <dbReference type="NCBI Taxonomy" id="883161"/>
    <lineage>
        <taxon>Bacteria</taxon>
        <taxon>Bacillati</taxon>
        <taxon>Actinomycetota</taxon>
        <taxon>Actinomycetes</taxon>
        <taxon>Propionibacteriales</taxon>
        <taxon>Propionibacteriaceae</taxon>
        <taxon>Propionimicrobium</taxon>
    </lineage>
</organism>
<name>S2WHH7_9ACTN</name>
<dbReference type="EMBL" id="AGZR01000009">
    <property type="protein sequence ID" value="EPD32107.1"/>
    <property type="molecule type" value="Genomic_DNA"/>
</dbReference>
<keyword evidence="2" id="KW-0472">Membrane</keyword>
<accession>S2WHH7</accession>
<dbReference type="HOGENOM" id="CLU_529824_0_0_11"/>
<evidence type="ECO:0000313" key="4">
    <source>
        <dbReference type="Proteomes" id="UP000014417"/>
    </source>
</evidence>
<protein>
    <submittedName>
        <fullName evidence="3">Uncharacterized protein</fullName>
    </submittedName>
</protein>
<dbReference type="AlphaFoldDB" id="S2WHH7"/>